<feature type="region of interest" description="Disordered" evidence="1">
    <location>
        <begin position="16"/>
        <end position="42"/>
    </location>
</feature>
<evidence type="ECO:0000256" key="1">
    <source>
        <dbReference type="SAM" id="MobiDB-lite"/>
    </source>
</evidence>
<dbReference type="EMBL" id="RJTJ01000032">
    <property type="protein sequence ID" value="RUL99046.1"/>
    <property type="molecule type" value="Genomic_DNA"/>
</dbReference>
<evidence type="ECO:0000313" key="3">
    <source>
        <dbReference type="Proteomes" id="UP000278081"/>
    </source>
</evidence>
<protein>
    <submittedName>
        <fullName evidence="2">Uncharacterized protein</fullName>
    </submittedName>
</protein>
<reference evidence="2 3" key="1">
    <citation type="submission" date="2018-11" db="EMBL/GenBank/DDBJ databases">
        <title>Rhizobium chutanense sp. nov., isolated from root nodules of Phaseolus vulgaris in China.</title>
        <authorList>
            <person name="Huo Y."/>
        </authorList>
    </citation>
    <scope>NUCLEOTIDE SEQUENCE [LARGE SCALE GENOMIC DNA]</scope>
    <source>
        <strain evidence="2 3">C16</strain>
    </source>
</reference>
<organism evidence="2 3">
    <name type="scientific">Rhizobium chutanense</name>
    <dbReference type="NCBI Taxonomy" id="2035448"/>
    <lineage>
        <taxon>Bacteria</taxon>
        <taxon>Pseudomonadati</taxon>
        <taxon>Pseudomonadota</taxon>
        <taxon>Alphaproteobacteria</taxon>
        <taxon>Hyphomicrobiales</taxon>
        <taxon>Rhizobiaceae</taxon>
        <taxon>Rhizobium/Agrobacterium group</taxon>
        <taxon>Rhizobium</taxon>
    </lineage>
</organism>
<evidence type="ECO:0000313" key="2">
    <source>
        <dbReference type="EMBL" id="RUL99046.1"/>
    </source>
</evidence>
<dbReference type="AlphaFoldDB" id="A0A432NI34"/>
<name>A0A432NI34_9HYPH</name>
<accession>A0A432NI34</accession>
<proteinExistence type="predicted"/>
<comment type="caution">
    <text evidence="2">The sequence shown here is derived from an EMBL/GenBank/DDBJ whole genome shotgun (WGS) entry which is preliminary data.</text>
</comment>
<gene>
    <name evidence="2" type="ORF">EFR84_27580</name>
</gene>
<dbReference type="Proteomes" id="UP000278081">
    <property type="component" value="Unassembled WGS sequence"/>
</dbReference>
<feature type="compositionally biased region" description="Polar residues" evidence="1">
    <location>
        <begin position="24"/>
        <end position="34"/>
    </location>
</feature>
<sequence>MGTERPRHIPFAPRAGRRCRQADEGQTTRNNIDEGTQAEVARQPQAYPWSFYNARSIDGSNFANR</sequence>